<dbReference type="InterPro" id="IPR050481">
    <property type="entry name" value="UDP-glycosyltransf_plant"/>
</dbReference>
<evidence type="ECO:0000313" key="7">
    <source>
        <dbReference type="Proteomes" id="UP001386955"/>
    </source>
</evidence>
<dbReference type="SUPFAM" id="SSF53756">
    <property type="entry name" value="UDP-Glycosyltransferase/glycogen phosphorylase"/>
    <property type="match status" value="1"/>
</dbReference>
<keyword evidence="7" id="KW-1185">Reference proteome</keyword>
<evidence type="ECO:0000256" key="4">
    <source>
        <dbReference type="RuleBase" id="RU003718"/>
    </source>
</evidence>
<protein>
    <recommendedName>
        <fullName evidence="5">Glycosyltransferase</fullName>
        <ecNumber evidence="5">2.4.1.-</ecNumber>
    </recommendedName>
</protein>
<comment type="similarity">
    <text evidence="1 4">Belongs to the UDP-glycosyltransferase family.</text>
</comment>
<name>A0AAN9RY90_PSOTE</name>
<keyword evidence="2 4" id="KW-0328">Glycosyltransferase</keyword>
<gene>
    <name evidence="6" type="ORF">VNO78_31239</name>
</gene>
<comment type="caution">
    <text evidence="6">The sequence shown here is derived from an EMBL/GenBank/DDBJ whole genome shotgun (WGS) entry which is preliminary data.</text>
</comment>
<dbReference type="Pfam" id="PF00201">
    <property type="entry name" value="UDPGT"/>
    <property type="match status" value="1"/>
</dbReference>
<evidence type="ECO:0000256" key="3">
    <source>
        <dbReference type="ARBA" id="ARBA00022679"/>
    </source>
</evidence>
<dbReference type="EMBL" id="JAYMYS010000008">
    <property type="protein sequence ID" value="KAK7385517.1"/>
    <property type="molecule type" value="Genomic_DNA"/>
</dbReference>
<dbReference type="PANTHER" id="PTHR48048">
    <property type="entry name" value="GLYCOSYLTRANSFERASE"/>
    <property type="match status" value="1"/>
</dbReference>
<dbReference type="EC" id="2.4.1.-" evidence="5"/>
<reference evidence="6 7" key="1">
    <citation type="submission" date="2024-01" db="EMBL/GenBank/DDBJ databases">
        <title>The genomes of 5 underutilized Papilionoideae crops provide insights into root nodulation and disease resistanc.</title>
        <authorList>
            <person name="Jiang F."/>
        </authorList>
    </citation>
    <scope>NUCLEOTIDE SEQUENCE [LARGE SCALE GENOMIC DNA]</scope>
    <source>
        <strain evidence="6">DUOXIRENSHENG_FW03</strain>
        <tissue evidence="6">Leaves</tissue>
    </source>
</reference>
<evidence type="ECO:0000256" key="1">
    <source>
        <dbReference type="ARBA" id="ARBA00009995"/>
    </source>
</evidence>
<dbReference type="Proteomes" id="UP001386955">
    <property type="component" value="Unassembled WGS sequence"/>
</dbReference>
<evidence type="ECO:0000256" key="2">
    <source>
        <dbReference type="ARBA" id="ARBA00022676"/>
    </source>
</evidence>
<dbReference type="FunFam" id="3.40.50.2000:FF:000056">
    <property type="entry name" value="Glycosyltransferase"/>
    <property type="match status" value="1"/>
</dbReference>
<dbReference type="Gene3D" id="3.40.50.2000">
    <property type="entry name" value="Glycogen Phosphorylase B"/>
    <property type="match status" value="2"/>
</dbReference>
<evidence type="ECO:0000256" key="5">
    <source>
        <dbReference type="RuleBase" id="RU362057"/>
    </source>
</evidence>
<proteinExistence type="inferred from homology"/>
<sequence>MHRLKGLLLPIDEIERSNVAFLSLGTEAATMFRAVPMRAIEPDIGNMRSESSLRLSMAEMKKKAELIFFPLPGSGHIASILELAQLLIIRHNNLSISIICIKLPYAPSSDAYIRSVTASQPQIKAIDLPYVEPPPQELLKRSLPHYILTSLQILMPHFKAAVQNILSSHSNPVIGLVIDVFCSPIIDVGNDLGIPSYLYVPSNVAFLSLMYSLQKRQIDDVFNHSDPEWLIPGFPDPFPSSVLPDAVFNKKGGYSAYYKHAQRFKDSKGIIVNTFSELEQYAIDALSDSQIQLPPIYAVGPLINFKGQPNPYLNQAQHEKILKWLDEQPGSSVVYLCFGSKGSFDPSQTKEIALALQLSGVRFLWGMRSPPNTDNKETMLPERFLECIEGRGMLCEWTPQVEILAHKAIGGFVSHCGWNSILESMWFGVPILTWPVYAEQQLNAFRMVREFGLAVELKLDYRRGSDLVMAEEIEKGLKELMDRDNTVHKKVKEMKEMTRRAVLNGGSSFVSVGELIDVMTCDR</sequence>
<dbReference type="GO" id="GO:0035251">
    <property type="term" value="F:UDP-glucosyltransferase activity"/>
    <property type="evidence" value="ECO:0007669"/>
    <property type="project" value="InterPro"/>
</dbReference>
<accession>A0AAN9RY90</accession>
<evidence type="ECO:0000313" key="6">
    <source>
        <dbReference type="EMBL" id="KAK7385517.1"/>
    </source>
</evidence>
<dbReference type="FunFam" id="3.40.50.2000:FF:000080">
    <property type="entry name" value="Glycosyltransferase"/>
    <property type="match status" value="1"/>
</dbReference>
<keyword evidence="3 4" id="KW-0808">Transferase</keyword>
<dbReference type="PROSITE" id="PS00375">
    <property type="entry name" value="UDPGT"/>
    <property type="match status" value="1"/>
</dbReference>
<dbReference type="InterPro" id="IPR002213">
    <property type="entry name" value="UDP_glucos_trans"/>
</dbReference>
<dbReference type="InterPro" id="IPR035595">
    <property type="entry name" value="UDP_glycos_trans_CS"/>
</dbReference>
<dbReference type="AlphaFoldDB" id="A0AAN9RY90"/>
<dbReference type="CDD" id="cd03784">
    <property type="entry name" value="GT1_Gtf-like"/>
    <property type="match status" value="1"/>
</dbReference>
<organism evidence="6 7">
    <name type="scientific">Psophocarpus tetragonolobus</name>
    <name type="common">Winged bean</name>
    <name type="synonym">Dolichos tetragonolobus</name>
    <dbReference type="NCBI Taxonomy" id="3891"/>
    <lineage>
        <taxon>Eukaryota</taxon>
        <taxon>Viridiplantae</taxon>
        <taxon>Streptophyta</taxon>
        <taxon>Embryophyta</taxon>
        <taxon>Tracheophyta</taxon>
        <taxon>Spermatophyta</taxon>
        <taxon>Magnoliopsida</taxon>
        <taxon>eudicotyledons</taxon>
        <taxon>Gunneridae</taxon>
        <taxon>Pentapetalae</taxon>
        <taxon>rosids</taxon>
        <taxon>fabids</taxon>
        <taxon>Fabales</taxon>
        <taxon>Fabaceae</taxon>
        <taxon>Papilionoideae</taxon>
        <taxon>50 kb inversion clade</taxon>
        <taxon>NPAAA clade</taxon>
        <taxon>indigoferoid/millettioid clade</taxon>
        <taxon>Phaseoleae</taxon>
        <taxon>Psophocarpus</taxon>
    </lineage>
</organism>
<dbReference type="PANTHER" id="PTHR48048:SF94">
    <property type="entry name" value="GLYCOSYLTRANSFERASE"/>
    <property type="match status" value="1"/>
</dbReference>